<evidence type="ECO:0000313" key="1">
    <source>
        <dbReference type="EMBL" id="NIZ40034.1"/>
    </source>
</evidence>
<keyword evidence="1" id="KW-0966">Cell projection</keyword>
<organism evidence="1 2">
    <name type="scientific">Entomospira entomophila</name>
    <dbReference type="NCBI Taxonomy" id="2719988"/>
    <lineage>
        <taxon>Bacteria</taxon>
        <taxon>Pseudomonadati</taxon>
        <taxon>Spirochaetota</taxon>
        <taxon>Spirochaetia</taxon>
        <taxon>Spirochaetales</taxon>
        <taxon>Spirochaetaceae</taxon>
        <taxon>Entomospira</taxon>
    </lineage>
</organism>
<comment type="caution">
    <text evidence="1">The sequence shown here is derived from an EMBL/GenBank/DDBJ whole genome shotgun (WGS) entry which is preliminary data.</text>
</comment>
<dbReference type="Proteomes" id="UP000711995">
    <property type="component" value="Unassembled WGS sequence"/>
</dbReference>
<dbReference type="InterPro" id="IPR009384">
    <property type="entry name" value="SwrD-like"/>
</dbReference>
<keyword evidence="2" id="KW-1185">Reference proteome</keyword>
<dbReference type="EMBL" id="JAATLJ010000001">
    <property type="protein sequence ID" value="NIZ40034.1"/>
    <property type="molecule type" value="Genomic_DNA"/>
</dbReference>
<accession>A0A968KQQ5</accession>
<evidence type="ECO:0000313" key="2">
    <source>
        <dbReference type="Proteomes" id="UP000711995"/>
    </source>
</evidence>
<proteinExistence type="predicted"/>
<dbReference type="Pfam" id="PF06289">
    <property type="entry name" value="FlbD"/>
    <property type="match status" value="1"/>
</dbReference>
<reference evidence="1 2" key="1">
    <citation type="submission" date="2020-03" db="EMBL/GenBank/DDBJ databases">
        <title>Spirochaetal bacteria isolated from arthropods constitute a novel genus Entomospira genus novum within the order Spirochaetales.</title>
        <authorList>
            <person name="Grana-Miraglia L."/>
            <person name="Sikutova S."/>
            <person name="Fingerle V."/>
            <person name="Sing A."/>
            <person name="Castillo-Ramirez S."/>
            <person name="Margos G."/>
            <person name="Rudolf I."/>
        </authorList>
    </citation>
    <scope>NUCLEOTIDE SEQUENCE [LARGE SCALE GENOMIC DNA]</scope>
    <source>
        <strain evidence="1 2">BR193</strain>
    </source>
</reference>
<keyword evidence="1" id="KW-0282">Flagellum</keyword>
<name>A0A968KQQ5_9SPIO</name>
<dbReference type="AlphaFoldDB" id="A0A968KQQ5"/>
<dbReference type="RefSeq" id="WP_167699643.1">
    <property type="nucleotide sequence ID" value="NZ_CP118174.1"/>
</dbReference>
<protein>
    <submittedName>
        <fullName evidence="1">Flagellar FlbD family protein</fullName>
    </submittedName>
</protein>
<gene>
    <name evidence="1" type="ORF">HCT14_00670</name>
</gene>
<keyword evidence="1" id="KW-0969">Cilium</keyword>
<sequence>MIKLTLQGKLKKAFYLNPHMIESIDATGSDVVIQLLSGKSIMVSEDVQTIQMSIIAYRKEIGCFKNEE</sequence>